<accession>A0ABS4FVQ2</accession>
<reference evidence="1 2" key="1">
    <citation type="submission" date="2021-03" db="EMBL/GenBank/DDBJ databases">
        <title>Genomic Encyclopedia of Type Strains, Phase IV (KMG-IV): sequencing the most valuable type-strain genomes for metagenomic binning, comparative biology and taxonomic classification.</title>
        <authorList>
            <person name="Goeker M."/>
        </authorList>
    </citation>
    <scope>NUCLEOTIDE SEQUENCE [LARGE SCALE GENOMIC DNA]</scope>
    <source>
        <strain evidence="1 2">DSM 14349</strain>
    </source>
</reference>
<organism evidence="1 2">
    <name type="scientific">Paenibacillus turicensis</name>
    <dbReference type="NCBI Taxonomy" id="160487"/>
    <lineage>
        <taxon>Bacteria</taxon>
        <taxon>Bacillati</taxon>
        <taxon>Bacillota</taxon>
        <taxon>Bacilli</taxon>
        <taxon>Bacillales</taxon>
        <taxon>Paenibacillaceae</taxon>
        <taxon>Paenibacillus</taxon>
    </lineage>
</organism>
<dbReference type="RefSeq" id="WP_210090251.1">
    <property type="nucleotide sequence ID" value="NZ_JAGGKG010000017.1"/>
</dbReference>
<gene>
    <name evidence="1" type="ORF">J2Z32_003317</name>
</gene>
<proteinExistence type="predicted"/>
<comment type="caution">
    <text evidence="1">The sequence shown here is derived from an EMBL/GenBank/DDBJ whole genome shotgun (WGS) entry which is preliminary data.</text>
</comment>
<sequence>MNKAKQVHLHVVPESNNKQSIPIDILIEQYVTSQQFSEAEHLVALDPCEYMYSVYIDALYRHGYTELVKQKLLEYECKIKQREQNIHSYAYFQLTWIKAVIAYDDSNYAEASQLFETLTLYHPHAGQAYYALASSSLHENIQNLHRRIELYHPTPQEVDKINTYIAHLTKCIQIVDATNWHTQDHSKAKNPIA</sequence>
<dbReference type="EMBL" id="JAGGKG010000017">
    <property type="protein sequence ID" value="MBP1906653.1"/>
    <property type="molecule type" value="Genomic_DNA"/>
</dbReference>
<protein>
    <recommendedName>
        <fullName evidence="3">Bacterial transcriptional activator domain-containing protein</fullName>
    </recommendedName>
</protein>
<keyword evidence="2" id="KW-1185">Reference proteome</keyword>
<evidence type="ECO:0008006" key="3">
    <source>
        <dbReference type="Google" id="ProtNLM"/>
    </source>
</evidence>
<evidence type="ECO:0000313" key="1">
    <source>
        <dbReference type="EMBL" id="MBP1906653.1"/>
    </source>
</evidence>
<dbReference type="Proteomes" id="UP001519272">
    <property type="component" value="Unassembled WGS sequence"/>
</dbReference>
<name>A0ABS4FVQ2_9BACL</name>
<evidence type="ECO:0000313" key="2">
    <source>
        <dbReference type="Proteomes" id="UP001519272"/>
    </source>
</evidence>